<organism evidence="1">
    <name type="scientific">viral metagenome</name>
    <dbReference type="NCBI Taxonomy" id="1070528"/>
    <lineage>
        <taxon>unclassified sequences</taxon>
        <taxon>metagenomes</taxon>
        <taxon>organismal metagenomes</taxon>
    </lineage>
</organism>
<accession>A0A6C0D1H6</accession>
<reference evidence="1" key="1">
    <citation type="journal article" date="2020" name="Nature">
        <title>Giant virus diversity and host interactions through global metagenomics.</title>
        <authorList>
            <person name="Schulz F."/>
            <person name="Roux S."/>
            <person name="Paez-Espino D."/>
            <person name="Jungbluth S."/>
            <person name="Walsh D.A."/>
            <person name="Denef V.J."/>
            <person name="McMahon K.D."/>
            <person name="Konstantinidis K.T."/>
            <person name="Eloe-Fadrosh E.A."/>
            <person name="Kyrpides N.C."/>
            <person name="Woyke T."/>
        </authorList>
    </citation>
    <scope>NUCLEOTIDE SEQUENCE</scope>
    <source>
        <strain evidence="1">GVMAG-M-3300023174-104</strain>
    </source>
</reference>
<proteinExistence type="predicted"/>
<protein>
    <submittedName>
        <fullName evidence="1">Uncharacterized protein</fullName>
    </submittedName>
</protein>
<dbReference type="AlphaFoldDB" id="A0A6C0D1H6"/>
<sequence length="104" mass="12759">MLLPLPECIQKEIFEWDSTYYILFRSCLEEIEIRVAQQLSVLYPLTLQKKVQYDLGYFQFKYRYKSNDHIVFIHEGTTSFHDTQYILQDWNMTKGTRRTRFLYL</sequence>
<dbReference type="EMBL" id="MN739518">
    <property type="protein sequence ID" value="QHT09954.1"/>
    <property type="molecule type" value="Genomic_DNA"/>
</dbReference>
<name>A0A6C0D1H6_9ZZZZ</name>
<evidence type="ECO:0000313" key="1">
    <source>
        <dbReference type="EMBL" id="QHT09954.1"/>
    </source>
</evidence>